<dbReference type="PANTHER" id="PTHR31435">
    <property type="entry name" value="PROTEIN NATD1"/>
    <property type="match status" value="1"/>
</dbReference>
<dbReference type="Gene3D" id="3.40.630.30">
    <property type="match status" value="1"/>
</dbReference>
<sequence length="92" mass="10616">MQFLEGESRFYVPNPDGGEDIAEMTYTRIGNDKASIDHTYVNINYRGQGIADRLFELVIEKMQQEKRKIIPVCSYAVAKFERRAELQALKAE</sequence>
<keyword evidence="3" id="KW-1185">Reference proteome</keyword>
<dbReference type="Pfam" id="PF14542">
    <property type="entry name" value="Acetyltransf_CG"/>
    <property type="match status" value="1"/>
</dbReference>
<evidence type="ECO:0000259" key="1">
    <source>
        <dbReference type="PROSITE" id="PS51729"/>
    </source>
</evidence>
<dbReference type="EMBL" id="BAABHY010000005">
    <property type="protein sequence ID" value="GAA5112156.1"/>
    <property type="molecule type" value="Genomic_DNA"/>
</dbReference>
<dbReference type="SUPFAM" id="SSF55729">
    <property type="entry name" value="Acyl-CoA N-acyltransferases (Nat)"/>
    <property type="match status" value="1"/>
</dbReference>
<dbReference type="Proteomes" id="UP001500171">
    <property type="component" value="Unassembled WGS sequence"/>
</dbReference>
<comment type="caution">
    <text evidence="2">The sequence shown here is derived from an EMBL/GenBank/DDBJ whole genome shotgun (WGS) entry which is preliminary data.</text>
</comment>
<dbReference type="RefSeq" id="WP_345491432.1">
    <property type="nucleotide sequence ID" value="NZ_BAABHY010000005.1"/>
</dbReference>
<reference evidence="3" key="1">
    <citation type="journal article" date="2019" name="Int. J. Syst. Evol. Microbiol.">
        <title>The Global Catalogue of Microorganisms (GCM) 10K type strain sequencing project: providing services to taxonomists for standard genome sequencing and annotation.</title>
        <authorList>
            <consortium name="The Broad Institute Genomics Platform"/>
            <consortium name="The Broad Institute Genome Sequencing Center for Infectious Disease"/>
            <person name="Wu L."/>
            <person name="Ma J."/>
        </authorList>
    </citation>
    <scope>NUCLEOTIDE SEQUENCE [LARGE SCALE GENOMIC DNA]</scope>
    <source>
        <strain evidence="3">JCM 18050</strain>
    </source>
</reference>
<dbReference type="CDD" id="cd04301">
    <property type="entry name" value="NAT_SF"/>
    <property type="match status" value="1"/>
</dbReference>
<dbReference type="PANTHER" id="PTHR31435:SF10">
    <property type="entry name" value="BSR4717 PROTEIN"/>
    <property type="match status" value="1"/>
</dbReference>
<dbReference type="InterPro" id="IPR045057">
    <property type="entry name" value="Gcn5-rel_NAT"/>
</dbReference>
<protein>
    <submittedName>
        <fullName evidence="2">GNAT family N-acetyltransferase</fullName>
    </submittedName>
</protein>
<feature type="domain" description="N-acetyltransferase" evidence="1">
    <location>
        <begin position="2"/>
        <end position="91"/>
    </location>
</feature>
<proteinExistence type="predicted"/>
<organism evidence="2 3">
    <name type="scientific">Orbus sasakiae</name>
    <dbReference type="NCBI Taxonomy" id="1078475"/>
    <lineage>
        <taxon>Bacteria</taxon>
        <taxon>Pseudomonadati</taxon>
        <taxon>Pseudomonadota</taxon>
        <taxon>Gammaproteobacteria</taxon>
        <taxon>Orbales</taxon>
        <taxon>Orbaceae</taxon>
        <taxon>Orbus</taxon>
    </lineage>
</organism>
<evidence type="ECO:0000313" key="2">
    <source>
        <dbReference type="EMBL" id="GAA5112156.1"/>
    </source>
</evidence>
<dbReference type="InterPro" id="IPR031165">
    <property type="entry name" value="GNAT_YJDJ"/>
</dbReference>
<accession>A0ABP9NCZ9</accession>
<dbReference type="PROSITE" id="PS51729">
    <property type="entry name" value="GNAT_YJDJ"/>
    <property type="match status" value="1"/>
</dbReference>
<dbReference type="InterPro" id="IPR016181">
    <property type="entry name" value="Acyl_CoA_acyltransferase"/>
</dbReference>
<name>A0ABP9NCZ9_9GAMM</name>
<gene>
    <name evidence="2" type="ORF">GCM10023211_18360</name>
</gene>
<evidence type="ECO:0000313" key="3">
    <source>
        <dbReference type="Proteomes" id="UP001500171"/>
    </source>
</evidence>